<comment type="caution">
    <text evidence="2">The sequence shown here is derived from an EMBL/GenBank/DDBJ whole genome shotgun (WGS) entry which is preliminary data.</text>
</comment>
<dbReference type="AlphaFoldDB" id="A0A3A8Q295"/>
<proteinExistence type="predicted"/>
<keyword evidence="1" id="KW-0732">Signal</keyword>
<gene>
    <name evidence="2" type="ORF">D7W81_31155</name>
</gene>
<name>A0A3A8Q295_9BACT</name>
<organism evidence="2 3">
    <name type="scientific">Corallococcus aberystwythensis</name>
    <dbReference type="NCBI Taxonomy" id="2316722"/>
    <lineage>
        <taxon>Bacteria</taxon>
        <taxon>Pseudomonadati</taxon>
        <taxon>Myxococcota</taxon>
        <taxon>Myxococcia</taxon>
        <taxon>Myxococcales</taxon>
        <taxon>Cystobacterineae</taxon>
        <taxon>Myxococcaceae</taxon>
        <taxon>Corallococcus</taxon>
    </lineage>
</organism>
<sequence>MPHHQDTAPKSRLRHWASRLALLVACVSVVATSQATSESVSSAPYTGAPRTLTSDAPRVTIPLVMRATTSKSPDKFVEAEMLVEFKLRWTPADPNQTEKPVFRAMLRESGTDFSGQENYGPVTAGRLTPLDVRMSLPRDCKLGTRCEWLTDLNLELQANGIAGTLEVEWTATGSAFVVDTSSTPRNFTVTLSEP</sequence>
<reference evidence="3" key="1">
    <citation type="submission" date="2018-09" db="EMBL/GenBank/DDBJ databases">
        <authorList>
            <person name="Livingstone P.G."/>
            <person name="Whitworth D.E."/>
        </authorList>
    </citation>
    <scope>NUCLEOTIDE SEQUENCE [LARGE SCALE GENOMIC DNA]</scope>
    <source>
        <strain evidence="3">AB050A</strain>
    </source>
</reference>
<protein>
    <submittedName>
        <fullName evidence="2">Uncharacterized protein</fullName>
    </submittedName>
</protein>
<evidence type="ECO:0000313" key="2">
    <source>
        <dbReference type="EMBL" id="RKH57464.1"/>
    </source>
</evidence>
<dbReference type="Proteomes" id="UP000267003">
    <property type="component" value="Unassembled WGS sequence"/>
</dbReference>
<dbReference type="OrthoDB" id="5514310at2"/>
<feature type="chain" id="PRO_5017479980" evidence="1">
    <location>
        <begin position="36"/>
        <end position="194"/>
    </location>
</feature>
<evidence type="ECO:0000313" key="3">
    <source>
        <dbReference type="Proteomes" id="UP000267003"/>
    </source>
</evidence>
<keyword evidence="3" id="KW-1185">Reference proteome</keyword>
<dbReference type="EMBL" id="RAWK01000238">
    <property type="protein sequence ID" value="RKH57464.1"/>
    <property type="molecule type" value="Genomic_DNA"/>
</dbReference>
<accession>A0A3A8Q295</accession>
<feature type="signal peptide" evidence="1">
    <location>
        <begin position="1"/>
        <end position="35"/>
    </location>
</feature>
<evidence type="ECO:0000256" key="1">
    <source>
        <dbReference type="SAM" id="SignalP"/>
    </source>
</evidence>
<dbReference type="RefSeq" id="WP_120559043.1">
    <property type="nucleotide sequence ID" value="NZ_RAWK01000238.1"/>
</dbReference>